<feature type="domain" description="HTH cro/C1-type" evidence="1">
    <location>
        <begin position="7"/>
        <end position="49"/>
    </location>
</feature>
<dbReference type="RefSeq" id="WP_169284122.1">
    <property type="nucleotide sequence ID" value="NZ_CP051680.1"/>
</dbReference>
<accession>A0A7Z2VRM3</accession>
<dbReference type="InterPro" id="IPR001387">
    <property type="entry name" value="Cro/C1-type_HTH"/>
</dbReference>
<protein>
    <submittedName>
        <fullName evidence="2">Helix-turn-helix transcriptional regulator</fullName>
    </submittedName>
</protein>
<dbReference type="Proteomes" id="UP000502248">
    <property type="component" value="Chromosome"/>
</dbReference>
<reference evidence="2 3" key="1">
    <citation type="submission" date="2020-04" db="EMBL/GenBank/DDBJ databases">
        <title>Genome sequencing of novel species.</title>
        <authorList>
            <person name="Heo J."/>
            <person name="Kim S.-J."/>
            <person name="Kim J.-S."/>
            <person name="Hong S.-B."/>
            <person name="Kwon S.-W."/>
        </authorList>
    </citation>
    <scope>NUCLEOTIDE SEQUENCE [LARGE SCALE GENOMIC DNA]</scope>
    <source>
        <strain evidence="2 3">MFER-1</strain>
    </source>
</reference>
<evidence type="ECO:0000313" key="3">
    <source>
        <dbReference type="Proteomes" id="UP000502248"/>
    </source>
</evidence>
<evidence type="ECO:0000313" key="2">
    <source>
        <dbReference type="EMBL" id="QJD87880.1"/>
    </source>
</evidence>
<dbReference type="PROSITE" id="PS50943">
    <property type="entry name" value="HTH_CROC1"/>
    <property type="match status" value="1"/>
</dbReference>
<dbReference type="EMBL" id="CP051680">
    <property type="protein sequence ID" value="QJD87880.1"/>
    <property type="molecule type" value="Genomic_DNA"/>
</dbReference>
<dbReference type="SUPFAM" id="SSF47413">
    <property type="entry name" value="lambda repressor-like DNA-binding domains"/>
    <property type="match status" value="1"/>
</dbReference>
<dbReference type="Gene3D" id="1.10.260.40">
    <property type="entry name" value="lambda repressor-like DNA-binding domains"/>
    <property type="match status" value="1"/>
</dbReference>
<dbReference type="InterPro" id="IPR010982">
    <property type="entry name" value="Lambda_DNA-bd_dom_sf"/>
</dbReference>
<organism evidence="2 3">
    <name type="scientific">Cohnella herbarum</name>
    <dbReference type="NCBI Taxonomy" id="2728023"/>
    <lineage>
        <taxon>Bacteria</taxon>
        <taxon>Bacillati</taxon>
        <taxon>Bacillota</taxon>
        <taxon>Bacilli</taxon>
        <taxon>Bacillales</taxon>
        <taxon>Paenibacillaceae</taxon>
        <taxon>Cohnella</taxon>
    </lineage>
</organism>
<dbReference type="AlphaFoldDB" id="A0A7Z2VRM3"/>
<dbReference type="KEGG" id="cheb:HH215_34940"/>
<dbReference type="Pfam" id="PF01381">
    <property type="entry name" value="HTH_3"/>
    <property type="match status" value="1"/>
</dbReference>
<dbReference type="CDD" id="cd00093">
    <property type="entry name" value="HTH_XRE"/>
    <property type="match status" value="1"/>
</dbReference>
<name>A0A7Z2VRM3_9BACL</name>
<evidence type="ECO:0000259" key="1">
    <source>
        <dbReference type="PROSITE" id="PS50943"/>
    </source>
</evidence>
<dbReference type="GO" id="GO:0003677">
    <property type="term" value="F:DNA binding"/>
    <property type="evidence" value="ECO:0007669"/>
    <property type="project" value="InterPro"/>
</dbReference>
<sequence>MKLGAILTAMRERAGFSQEELAAKLNRSRSSVTKLENNKQTLDVTTLVQWSKETSSQEVVVAFLCGMDGITIMQQLFQNVMQVTVGL</sequence>
<proteinExistence type="predicted"/>
<keyword evidence="3" id="KW-1185">Reference proteome</keyword>
<dbReference type="SMART" id="SM00530">
    <property type="entry name" value="HTH_XRE"/>
    <property type="match status" value="1"/>
</dbReference>
<gene>
    <name evidence="2" type="ORF">HH215_34940</name>
</gene>